<sequence>MLQKLQQHLTDKEGDKFTKDAKSAIREDLSGRYREDDRREFREEATALDPRFKSSTATEPNELVPLQKPHEDSQDSNESPANQPKPDFTLPYKQLEVTRVDPSEVRGEGMDYAVYPTRKAVHFLCLAFNPDQWADSMEELPCYGEEYIDFLLEYFQTVLNKVESRNNDQRTREQTGSLTVNFVAAVVQNLRNRFPETELITAFKIIDTNNLPPRQDALRRYGTKELETLLAKYRGVEADQFLTVDAAQARQEWDLLRQLRLRVGAKHRLLFVSPNAMANAKAGRSTTARVRIFTREELLTRTAGGDGRRPQLDMSKIEAITDEA</sequence>
<name>A0A8J9W611_BRALA</name>
<dbReference type="OrthoDB" id="2440674at2759"/>
<dbReference type="EMBL" id="OV696696">
    <property type="protein sequence ID" value="CAH1240941.1"/>
    <property type="molecule type" value="Genomic_DNA"/>
</dbReference>
<reference evidence="2" key="1">
    <citation type="submission" date="2022-01" db="EMBL/GenBank/DDBJ databases">
        <authorList>
            <person name="Braso-Vives M."/>
        </authorList>
    </citation>
    <scope>NUCLEOTIDE SEQUENCE</scope>
</reference>
<dbReference type="AlphaFoldDB" id="A0A8J9W611"/>
<accession>A0A8J9W611</accession>
<evidence type="ECO:0000256" key="1">
    <source>
        <dbReference type="SAM" id="MobiDB-lite"/>
    </source>
</evidence>
<feature type="compositionally biased region" description="Basic and acidic residues" evidence="1">
    <location>
        <begin position="9"/>
        <end position="45"/>
    </location>
</feature>
<keyword evidence="3" id="KW-1185">Reference proteome</keyword>
<gene>
    <name evidence="2" type="primary">Hypp6229</name>
    <name evidence="2" type="ORF">BLAG_LOCUS4756</name>
</gene>
<protein>
    <submittedName>
        <fullName evidence="2">Hypp6229 protein</fullName>
    </submittedName>
</protein>
<dbReference type="Proteomes" id="UP000838412">
    <property type="component" value="Chromosome 11"/>
</dbReference>
<feature type="region of interest" description="Disordered" evidence="1">
    <location>
        <begin position="1"/>
        <end position="93"/>
    </location>
</feature>
<evidence type="ECO:0000313" key="2">
    <source>
        <dbReference type="EMBL" id="CAH1240941.1"/>
    </source>
</evidence>
<organism evidence="2 3">
    <name type="scientific">Branchiostoma lanceolatum</name>
    <name type="common">Common lancelet</name>
    <name type="synonym">Amphioxus lanceolatum</name>
    <dbReference type="NCBI Taxonomy" id="7740"/>
    <lineage>
        <taxon>Eukaryota</taxon>
        <taxon>Metazoa</taxon>
        <taxon>Chordata</taxon>
        <taxon>Cephalochordata</taxon>
        <taxon>Leptocardii</taxon>
        <taxon>Amphioxiformes</taxon>
        <taxon>Branchiostomatidae</taxon>
        <taxon>Branchiostoma</taxon>
    </lineage>
</organism>
<proteinExistence type="predicted"/>
<evidence type="ECO:0000313" key="3">
    <source>
        <dbReference type="Proteomes" id="UP000838412"/>
    </source>
</evidence>